<feature type="region of interest" description="Disordered" evidence="1">
    <location>
        <begin position="49"/>
        <end position="76"/>
    </location>
</feature>
<dbReference type="InterPro" id="IPR045392">
    <property type="entry name" value="DUF6519"/>
</dbReference>
<dbReference type="Pfam" id="PF20129">
    <property type="entry name" value="DUF6519"/>
    <property type="match status" value="2"/>
</dbReference>
<dbReference type="EMBL" id="JBEXPZ010000025">
    <property type="protein sequence ID" value="MET9846902.1"/>
    <property type="molecule type" value="Genomic_DNA"/>
</dbReference>
<dbReference type="RefSeq" id="WP_355398154.1">
    <property type="nucleotide sequence ID" value="NZ_JBEXPZ010000025.1"/>
</dbReference>
<feature type="compositionally biased region" description="Basic residues" evidence="1">
    <location>
        <begin position="181"/>
        <end position="193"/>
    </location>
</feature>
<name>A0ABV2UZA1_9ACTN</name>
<sequence>MKGDFTRRTFRRGSHYRGVLMQQGRVQLDADWNEQLDIQLHHDETTARDAIGAHGGPQDEAGFAITDPKGGEPRACPPTELRLSRGRYYVDGILCENDSPVQLANQPDLPELELPEADGRYVAYLDVWREHLTALERPELREVALGGPDTGTRNRTVWQVRLEPAEDPEAAPAQVAPPWKPRGHRRPPGRLRARAQPPEARPTPSVVPPHAGYRRVENQLYRVQIHEGSQGKAPSFVWSRDNGTVAARLVDVSDSKIIVHSPGRDEALGFSGGQWVEVNDQARTHRGLPGVLALLGEVTGTELNVARWVGPRPRFGSGAVVRRWDSPGAVPITGDWIELEDGVQVQFEPDPDAFHRTGDYWLIPARTAALSLTDLDSDLAGNVEWPRGKDGDPIFQSRDGIEHHTAAIALLDRVGGLWTRVYDCRALFAPLAEARPDPTSVRAPGLHVTYVRQLGRELGNDTSVTLDDFLNGGIVVGLDGVPAPVPVTAQTVLTVTLDLPYPLSPAEREAWQLRPGQVLGTQPLGLTGSLNMSGSELRWQPDRVLEFLPMVTLLLNNKVPGGRLRCRLTLNGRALTADKHPDRLLNGLALTRPRPDGTTEVILPSVNDVRGADFTFWFWINLPSLDGAFDVSRFDKNVFS</sequence>
<protein>
    <submittedName>
        <fullName evidence="2">DUF6519 domain-containing protein</fullName>
    </submittedName>
</protein>
<gene>
    <name evidence="2" type="ORF">ABZZ21_20510</name>
</gene>
<evidence type="ECO:0000313" key="3">
    <source>
        <dbReference type="Proteomes" id="UP001550210"/>
    </source>
</evidence>
<reference evidence="2 3" key="1">
    <citation type="submission" date="2024-06" db="EMBL/GenBank/DDBJ databases">
        <title>The Natural Products Discovery Center: Release of the First 8490 Sequenced Strains for Exploring Actinobacteria Biosynthetic Diversity.</title>
        <authorList>
            <person name="Kalkreuter E."/>
            <person name="Kautsar S.A."/>
            <person name="Yang D."/>
            <person name="Bader C.D."/>
            <person name="Teijaro C.N."/>
            <person name="Fluegel L."/>
            <person name="Davis C.M."/>
            <person name="Simpson J.R."/>
            <person name="Lauterbach L."/>
            <person name="Steele A.D."/>
            <person name="Gui C."/>
            <person name="Meng S."/>
            <person name="Li G."/>
            <person name="Viehrig K."/>
            <person name="Ye F."/>
            <person name="Su P."/>
            <person name="Kiefer A.F."/>
            <person name="Nichols A."/>
            <person name="Cepeda A.J."/>
            <person name="Yan W."/>
            <person name="Fan B."/>
            <person name="Jiang Y."/>
            <person name="Adhikari A."/>
            <person name="Zheng C.-J."/>
            <person name="Schuster L."/>
            <person name="Cowan T.M."/>
            <person name="Smanski M.J."/>
            <person name="Chevrette M.G."/>
            <person name="De Carvalho L.P.S."/>
            <person name="Shen B."/>
        </authorList>
    </citation>
    <scope>NUCLEOTIDE SEQUENCE [LARGE SCALE GENOMIC DNA]</scope>
    <source>
        <strain evidence="2 3">NPDC006434</strain>
    </source>
</reference>
<feature type="region of interest" description="Disordered" evidence="1">
    <location>
        <begin position="163"/>
        <end position="210"/>
    </location>
</feature>
<evidence type="ECO:0000313" key="2">
    <source>
        <dbReference type="EMBL" id="MET9846902.1"/>
    </source>
</evidence>
<organism evidence="2 3">
    <name type="scientific">Streptomyces ossamyceticus</name>
    <dbReference type="NCBI Taxonomy" id="249581"/>
    <lineage>
        <taxon>Bacteria</taxon>
        <taxon>Bacillati</taxon>
        <taxon>Actinomycetota</taxon>
        <taxon>Actinomycetes</taxon>
        <taxon>Kitasatosporales</taxon>
        <taxon>Streptomycetaceae</taxon>
        <taxon>Streptomyces</taxon>
    </lineage>
</organism>
<accession>A0ABV2UZA1</accession>
<evidence type="ECO:0000256" key="1">
    <source>
        <dbReference type="SAM" id="MobiDB-lite"/>
    </source>
</evidence>
<dbReference type="Proteomes" id="UP001550210">
    <property type="component" value="Unassembled WGS sequence"/>
</dbReference>
<proteinExistence type="predicted"/>
<keyword evidence="3" id="KW-1185">Reference proteome</keyword>
<comment type="caution">
    <text evidence="2">The sequence shown here is derived from an EMBL/GenBank/DDBJ whole genome shotgun (WGS) entry which is preliminary data.</text>
</comment>